<dbReference type="GO" id="GO:0000287">
    <property type="term" value="F:magnesium ion binding"/>
    <property type="evidence" value="ECO:0007669"/>
    <property type="project" value="UniProtKB-UniRule"/>
</dbReference>
<keyword evidence="5 11" id="KW-0028">Amino-acid biosynthesis</keyword>
<evidence type="ECO:0000256" key="7">
    <source>
        <dbReference type="ARBA" id="ARBA00022723"/>
    </source>
</evidence>
<keyword evidence="6 11" id="KW-0808">Transferase</keyword>
<evidence type="ECO:0000256" key="4">
    <source>
        <dbReference type="ARBA" id="ARBA00013145"/>
    </source>
</evidence>
<dbReference type="Pfam" id="PF02775">
    <property type="entry name" value="TPP_enzyme_C"/>
    <property type="match status" value="1"/>
</dbReference>
<dbReference type="InterPro" id="IPR029061">
    <property type="entry name" value="THDP-binding"/>
</dbReference>
<keyword evidence="10 11" id="KW-0100">Branched-chain amino acid biosynthesis</keyword>
<feature type="domain" description="Thiamine pyrophosphate enzyme central" evidence="12">
    <location>
        <begin position="208"/>
        <end position="343"/>
    </location>
</feature>
<accession>A0A7W5H2P4</accession>
<dbReference type="PROSITE" id="PS00187">
    <property type="entry name" value="TPP_ENZYMES"/>
    <property type="match status" value="1"/>
</dbReference>
<dbReference type="GO" id="GO:0005948">
    <property type="term" value="C:acetolactate synthase complex"/>
    <property type="evidence" value="ECO:0007669"/>
    <property type="project" value="TreeGrafter"/>
</dbReference>
<evidence type="ECO:0000256" key="10">
    <source>
        <dbReference type="ARBA" id="ARBA00023304"/>
    </source>
</evidence>
<organism evidence="15 16">
    <name type="scientific">Aporhodopirellula rubra</name>
    <dbReference type="NCBI Taxonomy" id="980271"/>
    <lineage>
        <taxon>Bacteria</taxon>
        <taxon>Pseudomonadati</taxon>
        <taxon>Planctomycetota</taxon>
        <taxon>Planctomycetia</taxon>
        <taxon>Pirellulales</taxon>
        <taxon>Pirellulaceae</taxon>
        <taxon>Aporhodopirellula</taxon>
    </lineage>
</organism>
<proteinExistence type="inferred from homology"/>
<sequence>MSTASSTSTAAEQHVMNGADVLVKSLVDHGVEVLFAYPGGCSMPMHQALTRYGDSIRTILPRHEQGGAFAAQGYARSTGKIGVVMATSGPGATNLVTAIADAKLDSIPMLCITGQVPTGAIGSDAFQETPMVEICRGITKHHYLVTDIADLPRIMKEAFHVAMSGRPGPVLVDMPKDVQLSDLAIDMDPPMELPGYDASTPSVPPETIRQIAAAIRMARRPVIYSGGGIVLGEASEELRTLIAKTGIPTVTTIMGLGSVEPENPHSLDWLGMHGAAYANYAVRDCDLLISLGVRFDDRVTGKVEAFAKDAKIIHVDIDASELNKNKQAHIPVRGDVKQVLTELNRIVQKPDISDWQKHCTELKAKYPLKYDTEFDGILQQHAISTLSDLTADRETYITVGVGQHQMWAAQFYKFRQPRTWMSSSGLGTMGFGLPAAMGVQAAHPGALVVDIDGDGSFQMNIQELATCFCEELPVKVLLLNNQHLGMVVQWEDRFMERNRAHTYLGPIHHDEAKGKSSADRFEYATDRYPNFVAIAKGYGCGAATVKRKADLEGALKEMIDSKGPFLLDVEVPYQEHVLPMIPGGATVDDMILD</sequence>
<comment type="cofactor">
    <cofactor evidence="11">
        <name>thiamine diphosphate</name>
        <dbReference type="ChEBI" id="CHEBI:58937"/>
    </cofactor>
    <text evidence="11">Binds 1 thiamine pyrophosphate per subunit.</text>
</comment>
<dbReference type="InterPro" id="IPR012000">
    <property type="entry name" value="Thiamin_PyroP_enz_cen_dom"/>
</dbReference>
<feature type="domain" description="Thiamine pyrophosphate enzyme TPP-binding" evidence="13">
    <location>
        <begin position="400"/>
        <end position="569"/>
    </location>
</feature>
<dbReference type="GO" id="GO:0009097">
    <property type="term" value="P:isoleucine biosynthetic process"/>
    <property type="evidence" value="ECO:0007669"/>
    <property type="project" value="UniProtKB-UniPathway"/>
</dbReference>
<comment type="pathway">
    <text evidence="2 11">Amino-acid biosynthesis; L-valine biosynthesis; L-valine from pyruvate: step 1/4.</text>
</comment>
<evidence type="ECO:0000256" key="1">
    <source>
        <dbReference type="ARBA" id="ARBA00004974"/>
    </source>
</evidence>
<keyword evidence="9 11" id="KW-0786">Thiamine pyrophosphate</keyword>
<dbReference type="GO" id="GO:0009099">
    <property type="term" value="P:L-valine biosynthetic process"/>
    <property type="evidence" value="ECO:0007669"/>
    <property type="project" value="UniProtKB-UniPathway"/>
</dbReference>
<dbReference type="EMBL" id="JACHXU010000001">
    <property type="protein sequence ID" value="MBB3204397.1"/>
    <property type="molecule type" value="Genomic_DNA"/>
</dbReference>
<evidence type="ECO:0000256" key="3">
    <source>
        <dbReference type="ARBA" id="ARBA00007812"/>
    </source>
</evidence>
<dbReference type="GO" id="GO:0003984">
    <property type="term" value="F:acetolactate synthase activity"/>
    <property type="evidence" value="ECO:0007669"/>
    <property type="project" value="UniProtKB-EC"/>
</dbReference>
<dbReference type="Pfam" id="PF00205">
    <property type="entry name" value="TPP_enzyme_M"/>
    <property type="match status" value="1"/>
</dbReference>
<dbReference type="GO" id="GO:0030976">
    <property type="term" value="F:thiamine pyrophosphate binding"/>
    <property type="evidence" value="ECO:0007669"/>
    <property type="project" value="UniProtKB-UniRule"/>
</dbReference>
<dbReference type="InterPro" id="IPR029035">
    <property type="entry name" value="DHS-like_NAD/FAD-binding_dom"/>
</dbReference>
<dbReference type="Proteomes" id="UP000536179">
    <property type="component" value="Unassembled WGS sequence"/>
</dbReference>
<evidence type="ECO:0000313" key="16">
    <source>
        <dbReference type="Proteomes" id="UP000536179"/>
    </source>
</evidence>
<dbReference type="InterPro" id="IPR045229">
    <property type="entry name" value="TPP_enz"/>
</dbReference>
<dbReference type="Gene3D" id="3.40.50.1220">
    <property type="entry name" value="TPP-binding domain"/>
    <property type="match status" value="1"/>
</dbReference>
<evidence type="ECO:0000256" key="11">
    <source>
        <dbReference type="RuleBase" id="RU003591"/>
    </source>
</evidence>
<dbReference type="RefSeq" id="WP_184300406.1">
    <property type="nucleotide sequence ID" value="NZ_JACHXU010000001.1"/>
</dbReference>
<dbReference type="EC" id="2.2.1.6" evidence="4 11"/>
<keyword evidence="7 11" id="KW-0479">Metal-binding</keyword>
<evidence type="ECO:0000256" key="2">
    <source>
        <dbReference type="ARBA" id="ARBA00005025"/>
    </source>
</evidence>
<dbReference type="AlphaFoldDB" id="A0A7W5H2P4"/>
<dbReference type="InterPro" id="IPR012001">
    <property type="entry name" value="Thiamin_PyroP_enz_TPP-bd_dom"/>
</dbReference>
<dbReference type="UniPathway" id="UPA00049">
    <property type="reaction ID" value="UER00059"/>
</dbReference>
<dbReference type="PANTHER" id="PTHR18968">
    <property type="entry name" value="THIAMINE PYROPHOSPHATE ENZYMES"/>
    <property type="match status" value="1"/>
</dbReference>
<dbReference type="InterPro" id="IPR039368">
    <property type="entry name" value="AHAS_TPP"/>
</dbReference>
<dbReference type="UniPathway" id="UPA00047">
    <property type="reaction ID" value="UER00055"/>
</dbReference>
<evidence type="ECO:0000256" key="9">
    <source>
        <dbReference type="ARBA" id="ARBA00023052"/>
    </source>
</evidence>
<dbReference type="InterPro" id="IPR000399">
    <property type="entry name" value="TPP-bd_CS"/>
</dbReference>
<dbReference type="InterPro" id="IPR011766">
    <property type="entry name" value="TPP_enzyme_TPP-bd"/>
</dbReference>
<dbReference type="CDD" id="cd07035">
    <property type="entry name" value="TPP_PYR_POX_like"/>
    <property type="match status" value="1"/>
</dbReference>
<dbReference type="GO" id="GO:0050660">
    <property type="term" value="F:flavin adenine dinucleotide binding"/>
    <property type="evidence" value="ECO:0007669"/>
    <property type="project" value="InterPro"/>
</dbReference>
<evidence type="ECO:0000259" key="12">
    <source>
        <dbReference type="Pfam" id="PF00205"/>
    </source>
</evidence>
<comment type="caution">
    <text evidence="15">The sequence shown here is derived from an EMBL/GenBank/DDBJ whole genome shotgun (WGS) entry which is preliminary data.</text>
</comment>
<dbReference type="NCBIfam" id="TIGR00118">
    <property type="entry name" value="acolac_lg"/>
    <property type="match status" value="1"/>
</dbReference>
<keyword evidence="8 11" id="KW-0460">Magnesium</keyword>
<name>A0A7W5H2P4_9BACT</name>
<evidence type="ECO:0000313" key="15">
    <source>
        <dbReference type="EMBL" id="MBB3204397.1"/>
    </source>
</evidence>
<reference evidence="15 16" key="1">
    <citation type="submission" date="2020-08" db="EMBL/GenBank/DDBJ databases">
        <title>Genomic Encyclopedia of Type Strains, Phase III (KMG-III): the genomes of soil and plant-associated and newly described type strains.</title>
        <authorList>
            <person name="Whitman W."/>
        </authorList>
    </citation>
    <scope>NUCLEOTIDE SEQUENCE [LARGE SCALE GENOMIC DNA]</scope>
    <source>
        <strain evidence="15 16">CECT 8075</strain>
    </source>
</reference>
<dbReference type="Gene3D" id="3.40.50.970">
    <property type="match status" value="2"/>
</dbReference>
<dbReference type="CDD" id="cd02015">
    <property type="entry name" value="TPP_AHAS"/>
    <property type="match status" value="1"/>
</dbReference>
<evidence type="ECO:0000256" key="6">
    <source>
        <dbReference type="ARBA" id="ARBA00022679"/>
    </source>
</evidence>
<dbReference type="InterPro" id="IPR012846">
    <property type="entry name" value="Acetolactate_synth_lsu"/>
</dbReference>
<evidence type="ECO:0000256" key="8">
    <source>
        <dbReference type="ARBA" id="ARBA00022842"/>
    </source>
</evidence>
<evidence type="ECO:0000259" key="14">
    <source>
        <dbReference type="Pfam" id="PF02776"/>
    </source>
</evidence>
<comment type="cofactor">
    <cofactor evidence="11">
        <name>Mg(2+)</name>
        <dbReference type="ChEBI" id="CHEBI:18420"/>
    </cofactor>
    <text evidence="11">Binds 1 Mg(2+) ion per subunit.</text>
</comment>
<comment type="similarity">
    <text evidence="3 11">Belongs to the TPP enzyme family.</text>
</comment>
<comment type="catalytic activity">
    <reaction evidence="11">
        <text>2 pyruvate + H(+) = (2S)-2-acetolactate + CO2</text>
        <dbReference type="Rhea" id="RHEA:25249"/>
        <dbReference type="ChEBI" id="CHEBI:15361"/>
        <dbReference type="ChEBI" id="CHEBI:15378"/>
        <dbReference type="ChEBI" id="CHEBI:16526"/>
        <dbReference type="ChEBI" id="CHEBI:58476"/>
        <dbReference type="EC" id="2.2.1.6"/>
    </reaction>
</comment>
<feature type="domain" description="Thiamine pyrophosphate enzyme N-terminal TPP-binding" evidence="14">
    <location>
        <begin position="16"/>
        <end position="128"/>
    </location>
</feature>
<keyword evidence="16" id="KW-1185">Reference proteome</keyword>
<dbReference type="PANTHER" id="PTHR18968:SF13">
    <property type="entry name" value="ACETOLACTATE SYNTHASE CATALYTIC SUBUNIT, MITOCHONDRIAL"/>
    <property type="match status" value="1"/>
</dbReference>
<dbReference type="FunFam" id="3.40.50.970:FF:000007">
    <property type="entry name" value="Acetolactate synthase"/>
    <property type="match status" value="1"/>
</dbReference>
<dbReference type="Pfam" id="PF02776">
    <property type="entry name" value="TPP_enzyme_N"/>
    <property type="match status" value="1"/>
</dbReference>
<gene>
    <name evidence="15" type="ORF">FHS27_000161</name>
</gene>
<comment type="pathway">
    <text evidence="1 11">Amino-acid biosynthesis; L-isoleucine biosynthesis; L-isoleucine from 2-oxobutanoate: step 1/4.</text>
</comment>
<dbReference type="FunFam" id="3.40.50.1220:FF:000008">
    <property type="entry name" value="Acetolactate synthase"/>
    <property type="match status" value="1"/>
</dbReference>
<evidence type="ECO:0000259" key="13">
    <source>
        <dbReference type="Pfam" id="PF02775"/>
    </source>
</evidence>
<evidence type="ECO:0000256" key="5">
    <source>
        <dbReference type="ARBA" id="ARBA00022605"/>
    </source>
</evidence>
<dbReference type="SUPFAM" id="SSF52467">
    <property type="entry name" value="DHS-like NAD/FAD-binding domain"/>
    <property type="match status" value="1"/>
</dbReference>
<protein>
    <recommendedName>
        <fullName evidence="4 11">Acetolactate synthase</fullName>
        <ecNumber evidence="4 11">2.2.1.6</ecNumber>
    </recommendedName>
</protein>
<dbReference type="SUPFAM" id="SSF52518">
    <property type="entry name" value="Thiamin diphosphate-binding fold (THDP-binding)"/>
    <property type="match status" value="2"/>
</dbReference>